<name>A0ACD5X540_AVESA</name>
<proteinExistence type="predicted"/>
<keyword evidence="2" id="KW-1185">Reference proteome</keyword>
<accession>A0ACD5X540</accession>
<reference evidence="1" key="2">
    <citation type="submission" date="2025-09" db="UniProtKB">
        <authorList>
            <consortium name="EnsemblPlants"/>
        </authorList>
    </citation>
    <scope>IDENTIFICATION</scope>
</reference>
<dbReference type="Proteomes" id="UP001732700">
    <property type="component" value="Chromosome 4D"/>
</dbReference>
<organism evidence="1 2">
    <name type="scientific">Avena sativa</name>
    <name type="common">Oat</name>
    <dbReference type="NCBI Taxonomy" id="4498"/>
    <lineage>
        <taxon>Eukaryota</taxon>
        <taxon>Viridiplantae</taxon>
        <taxon>Streptophyta</taxon>
        <taxon>Embryophyta</taxon>
        <taxon>Tracheophyta</taxon>
        <taxon>Spermatophyta</taxon>
        <taxon>Magnoliopsida</taxon>
        <taxon>Liliopsida</taxon>
        <taxon>Poales</taxon>
        <taxon>Poaceae</taxon>
        <taxon>BOP clade</taxon>
        <taxon>Pooideae</taxon>
        <taxon>Poodae</taxon>
        <taxon>Poeae</taxon>
        <taxon>Poeae Chloroplast Group 1 (Aveneae type)</taxon>
        <taxon>Aveninae</taxon>
        <taxon>Avena</taxon>
    </lineage>
</organism>
<dbReference type="EnsemblPlants" id="AVESA.00010b.r2.4DG0741880.1">
    <property type="protein sequence ID" value="AVESA.00010b.r2.4DG0741880.1.CDS"/>
    <property type="gene ID" value="AVESA.00010b.r2.4DG0741880"/>
</dbReference>
<protein>
    <submittedName>
        <fullName evidence="1">Uncharacterized protein</fullName>
    </submittedName>
</protein>
<reference evidence="1" key="1">
    <citation type="submission" date="2021-05" db="EMBL/GenBank/DDBJ databases">
        <authorList>
            <person name="Scholz U."/>
            <person name="Mascher M."/>
            <person name="Fiebig A."/>
        </authorList>
    </citation>
    <scope>NUCLEOTIDE SEQUENCE [LARGE SCALE GENOMIC DNA]</scope>
</reference>
<evidence type="ECO:0000313" key="1">
    <source>
        <dbReference type="EnsemblPlants" id="AVESA.00010b.r2.4DG0741880.1.CDS"/>
    </source>
</evidence>
<sequence>MSVGEEQDEIYEEFDGEEFDVEDVHEQISEDDEEDIVKNKQILEEYALWKRNTPFLYDLVITRALEWPSATVQWIPSHDQSLQRVLLGTQSSGDSPNYISIAQVHLPTEDAEPELEPNKVQIVQQINHDGEVNRARYMPQNSFIIATKTVSAEVNCLAFNPFNEWVVATGSTDKTVKLFDLRKLDHSLHTFDCHKEEVFQVGWSPKNETILASCCLGRRLMVWDLSRIDQEQTPEDAEDGPPELLFIHGGHTSKISDFSWNPCEDWVLASVAEDNILQIWQMAENIYHDEDDLPSDEPAKAS</sequence>
<evidence type="ECO:0000313" key="2">
    <source>
        <dbReference type="Proteomes" id="UP001732700"/>
    </source>
</evidence>